<protein>
    <submittedName>
        <fullName evidence="2">Uncharacterized protein</fullName>
    </submittedName>
</protein>
<sequence length="76" mass="8209">MTSLKVDPPPLQPLYHPVPSEAPSEGHTAHHPPLSDHQTPPPGPLSHLYLPRDCVLLFPRTANTDTPSGAQSQGLY</sequence>
<accession>A0A9Q1DAY8</accession>
<keyword evidence="3" id="KW-1185">Reference proteome</keyword>
<gene>
    <name evidence="2" type="ORF">COCON_G00142020</name>
</gene>
<evidence type="ECO:0000313" key="2">
    <source>
        <dbReference type="EMBL" id="KAJ8265103.1"/>
    </source>
</evidence>
<dbReference type="AlphaFoldDB" id="A0A9Q1DAY8"/>
<comment type="caution">
    <text evidence="2">The sequence shown here is derived from an EMBL/GenBank/DDBJ whole genome shotgun (WGS) entry which is preliminary data.</text>
</comment>
<reference evidence="2" key="1">
    <citation type="journal article" date="2023" name="Science">
        <title>Genome structures resolve the early diversification of teleost fishes.</title>
        <authorList>
            <person name="Parey E."/>
            <person name="Louis A."/>
            <person name="Montfort J."/>
            <person name="Bouchez O."/>
            <person name="Roques C."/>
            <person name="Iampietro C."/>
            <person name="Lluch J."/>
            <person name="Castinel A."/>
            <person name="Donnadieu C."/>
            <person name="Desvignes T."/>
            <person name="Floi Bucao C."/>
            <person name="Jouanno E."/>
            <person name="Wen M."/>
            <person name="Mejri S."/>
            <person name="Dirks R."/>
            <person name="Jansen H."/>
            <person name="Henkel C."/>
            <person name="Chen W.J."/>
            <person name="Zahm M."/>
            <person name="Cabau C."/>
            <person name="Klopp C."/>
            <person name="Thompson A.W."/>
            <person name="Robinson-Rechavi M."/>
            <person name="Braasch I."/>
            <person name="Lecointre G."/>
            <person name="Bobe J."/>
            <person name="Postlethwait J.H."/>
            <person name="Berthelot C."/>
            <person name="Roest Crollius H."/>
            <person name="Guiguen Y."/>
        </authorList>
    </citation>
    <scope>NUCLEOTIDE SEQUENCE</scope>
    <source>
        <strain evidence="2">Concon-B</strain>
    </source>
</reference>
<evidence type="ECO:0000313" key="3">
    <source>
        <dbReference type="Proteomes" id="UP001152803"/>
    </source>
</evidence>
<dbReference type="EMBL" id="JAFJMO010000010">
    <property type="protein sequence ID" value="KAJ8265103.1"/>
    <property type="molecule type" value="Genomic_DNA"/>
</dbReference>
<organism evidence="2 3">
    <name type="scientific">Conger conger</name>
    <name type="common">Conger eel</name>
    <name type="synonym">Muraena conger</name>
    <dbReference type="NCBI Taxonomy" id="82655"/>
    <lineage>
        <taxon>Eukaryota</taxon>
        <taxon>Metazoa</taxon>
        <taxon>Chordata</taxon>
        <taxon>Craniata</taxon>
        <taxon>Vertebrata</taxon>
        <taxon>Euteleostomi</taxon>
        <taxon>Actinopterygii</taxon>
        <taxon>Neopterygii</taxon>
        <taxon>Teleostei</taxon>
        <taxon>Anguilliformes</taxon>
        <taxon>Congridae</taxon>
        <taxon>Conger</taxon>
    </lineage>
</organism>
<name>A0A9Q1DAY8_CONCO</name>
<evidence type="ECO:0000256" key="1">
    <source>
        <dbReference type="SAM" id="MobiDB-lite"/>
    </source>
</evidence>
<proteinExistence type="predicted"/>
<feature type="region of interest" description="Disordered" evidence="1">
    <location>
        <begin position="1"/>
        <end position="49"/>
    </location>
</feature>
<dbReference type="Proteomes" id="UP001152803">
    <property type="component" value="Unassembled WGS sequence"/>
</dbReference>